<dbReference type="GO" id="GO:0070006">
    <property type="term" value="F:metalloaminopeptidase activity"/>
    <property type="evidence" value="ECO:0007669"/>
    <property type="project" value="InterPro"/>
</dbReference>
<dbReference type="InterPro" id="IPR008283">
    <property type="entry name" value="Peptidase_M17_N"/>
</dbReference>
<sequence length="189" mass="21013">MKFFLYPAELTQANCELVFLPLFQDQIPLKGEIGFFDWYLDGRISRLLRQGKLKGTFGESGLLHGAGKFQVEKVLVIGLGESWGLAKRAEPVSSLVVDVISKLKVSHFAMAIPGRLLPHQDYENLAAQVIQGLADSGGHRQFPQVIEIYEPDRRFFQYLSTYFSDQVGNWGPDITYETRGATGPSSSGA</sequence>
<evidence type="ECO:0000313" key="3">
    <source>
        <dbReference type="Proteomes" id="UP000741360"/>
    </source>
</evidence>
<organism evidence="2 3">
    <name type="scientific">Tectimicrobiota bacterium</name>
    <dbReference type="NCBI Taxonomy" id="2528274"/>
    <lineage>
        <taxon>Bacteria</taxon>
        <taxon>Pseudomonadati</taxon>
        <taxon>Nitrospinota/Tectimicrobiota group</taxon>
        <taxon>Candidatus Tectimicrobiota</taxon>
    </lineage>
</organism>
<proteinExistence type="predicted"/>
<protein>
    <recommendedName>
        <fullName evidence="1">Peptidase M17 leucyl aminopeptidase N-terminal domain-containing protein</fullName>
    </recommendedName>
</protein>
<reference evidence="2" key="1">
    <citation type="submission" date="2020-07" db="EMBL/GenBank/DDBJ databases">
        <title>Huge and variable diversity of episymbiotic CPR bacteria and DPANN archaea in groundwater ecosystems.</title>
        <authorList>
            <person name="He C.Y."/>
            <person name="Keren R."/>
            <person name="Whittaker M."/>
            <person name="Farag I.F."/>
            <person name="Doudna J."/>
            <person name="Cate J.H.D."/>
            <person name="Banfield J.F."/>
        </authorList>
    </citation>
    <scope>NUCLEOTIDE SEQUENCE</scope>
    <source>
        <strain evidence="2">NC_groundwater_717_Ag_S-0.2um_59_8</strain>
    </source>
</reference>
<accession>A0A932GMY4</accession>
<evidence type="ECO:0000313" key="2">
    <source>
        <dbReference type="EMBL" id="MBI3013830.1"/>
    </source>
</evidence>
<dbReference type="Proteomes" id="UP000741360">
    <property type="component" value="Unassembled WGS sequence"/>
</dbReference>
<dbReference type="GO" id="GO:0006508">
    <property type="term" value="P:proteolysis"/>
    <property type="evidence" value="ECO:0007669"/>
    <property type="project" value="InterPro"/>
</dbReference>
<gene>
    <name evidence="2" type="ORF">HYY65_01910</name>
</gene>
<dbReference type="Pfam" id="PF02789">
    <property type="entry name" value="Peptidase_M17_N"/>
    <property type="match status" value="1"/>
</dbReference>
<dbReference type="SUPFAM" id="SSF52949">
    <property type="entry name" value="Macro domain-like"/>
    <property type="match status" value="1"/>
</dbReference>
<dbReference type="Gene3D" id="3.40.220.10">
    <property type="entry name" value="Leucine Aminopeptidase, subunit E, domain 1"/>
    <property type="match status" value="1"/>
</dbReference>
<feature type="domain" description="Peptidase M17 leucyl aminopeptidase N-terminal" evidence="1">
    <location>
        <begin position="22"/>
        <end position="133"/>
    </location>
</feature>
<dbReference type="InterPro" id="IPR043472">
    <property type="entry name" value="Macro_dom-like"/>
</dbReference>
<evidence type="ECO:0000259" key="1">
    <source>
        <dbReference type="Pfam" id="PF02789"/>
    </source>
</evidence>
<dbReference type="EMBL" id="JACPSX010000032">
    <property type="protein sequence ID" value="MBI3013830.1"/>
    <property type="molecule type" value="Genomic_DNA"/>
</dbReference>
<name>A0A932GMY4_UNCTE</name>
<comment type="caution">
    <text evidence="2">The sequence shown here is derived from an EMBL/GenBank/DDBJ whole genome shotgun (WGS) entry which is preliminary data.</text>
</comment>
<dbReference type="AlphaFoldDB" id="A0A932GMY4"/>